<evidence type="ECO:0000256" key="1">
    <source>
        <dbReference type="ARBA" id="ARBA00004651"/>
    </source>
</evidence>
<keyword evidence="4" id="KW-0378">Hydrolase</keyword>
<dbReference type="GO" id="GO:0005886">
    <property type="term" value="C:plasma membrane"/>
    <property type="evidence" value="ECO:0007669"/>
    <property type="project" value="UniProtKB-SubCell"/>
</dbReference>
<dbReference type="InterPro" id="IPR036938">
    <property type="entry name" value="PAP2/HPO_sf"/>
</dbReference>
<accession>A0A8I0AQF7</accession>
<dbReference type="PANTHER" id="PTHR14969">
    <property type="entry name" value="SPHINGOSINE-1-PHOSPHATE PHOSPHOHYDROLASE"/>
    <property type="match status" value="1"/>
</dbReference>
<dbReference type="AlphaFoldDB" id="A0A8I0AQF7"/>
<dbReference type="Pfam" id="PF01569">
    <property type="entry name" value="PAP2"/>
    <property type="match status" value="1"/>
</dbReference>
<feature type="transmembrane region" description="Helical" evidence="7">
    <location>
        <begin position="51"/>
        <end position="70"/>
    </location>
</feature>
<keyword evidence="3 7" id="KW-0812">Transmembrane</keyword>
<dbReference type="Gene3D" id="1.20.144.10">
    <property type="entry name" value="Phosphatidic acid phosphatase type 2/haloperoxidase"/>
    <property type="match status" value="2"/>
</dbReference>
<evidence type="ECO:0000313" key="9">
    <source>
        <dbReference type="EMBL" id="MBC5663198.1"/>
    </source>
</evidence>
<evidence type="ECO:0000256" key="7">
    <source>
        <dbReference type="SAM" id="Phobius"/>
    </source>
</evidence>
<reference evidence="9 10" key="1">
    <citation type="submission" date="2020-08" db="EMBL/GenBank/DDBJ databases">
        <title>Genome public.</title>
        <authorList>
            <person name="Liu C."/>
            <person name="Sun Q."/>
        </authorList>
    </citation>
    <scope>NUCLEOTIDE SEQUENCE [LARGE SCALE GENOMIC DNA]</scope>
    <source>
        <strain evidence="9 10">NSJ-10</strain>
    </source>
</reference>
<keyword evidence="5 7" id="KW-1133">Transmembrane helix</keyword>
<feature type="transmembrane region" description="Helical" evidence="7">
    <location>
        <begin position="146"/>
        <end position="164"/>
    </location>
</feature>
<feature type="transmembrane region" description="Helical" evidence="7">
    <location>
        <begin position="20"/>
        <end position="44"/>
    </location>
</feature>
<dbReference type="RefSeq" id="WP_118483595.1">
    <property type="nucleotide sequence ID" value="NZ_JACOOX010000005.1"/>
</dbReference>
<feature type="domain" description="Phosphatidic acid phosphatase type 2/haloperoxidase" evidence="8">
    <location>
        <begin position="51"/>
        <end position="161"/>
    </location>
</feature>
<dbReference type="SMART" id="SM00014">
    <property type="entry name" value="acidPPc"/>
    <property type="match status" value="1"/>
</dbReference>
<feature type="transmembrane region" description="Helical" evidence="7">
    <location>
        <begin position="96"/>
        <end position="115"/>
    </location>
</feature>
<evidence type="ECO:0000256" key="3">
    <source>
        <dbReference type="ARBA" id="ARBA00022692"/>
    </source>
</evidence>
<dbReference type="PANTHER" id="PTHR14969:SF62">
    <property type="entry name" value="DECAPRENYLPHOSPHORYL-5-PHOSPHORIBOSE PHOSPHATASE RV3807C-RELATED"/>
    <property type="match status" value="1"/>
</dbReference>
<proteinExistence type="predicted"/>
<name>A0A8I0AQF7_9FIRM</name>
<evidence type="ECO:0000256" key="2">
    <source>
        <dbReference type="ARBA" id="ARBA00022475"/>
    </source>
</evidence>
<comment type="subcellular location">
    <subcellularLocation>
        <location evidence="1">Cell membrane</location>
        <topology evidence="1">Multi-pass membrane protein</topology>
    </subcellularLocation>
</comment>
<protein>
    <submittedName>
        <fullName evidence="9">Phosphatase PAP2 family protein</fullName>
    </submittedName>
</protein>
<feature type="transmembrane region" description="Helical" evidence="7">
    <location>
        <begin position="122"/>
        <end position="140"/>
    </location>
</feature>
<keyword evidence="10" id="KW-1185">Reference proteome</keyword>
<keyword evidence="6 7" id="KW-0472">Membrane</keyword>
<dbReference type="Proteomes" id="UP000615234">
    <property type="component" value="Unassembled WGS sequence"/>
</dbReference>
<keyword evidence="2" id="KW-1003">Cell membrane</keyword>
<evidence type="ECO:0000259" key="8">
    <source>
        <dbReference type="SMART" id="SM00014"/>
    </source>
</evidence>
<evidence type="ECO:0000256" key="6">
    <source>
        <dbReference type="ARBA" id="ARBA00023136"/>
    </source>
</evidence>
<dbReference type="InterPro" id="IPR000326">
    <property type="entry name" value="PAP2/HPO"/>
</dbReference>
<organism evidence="9 10">
    <name type="scientific">Coprococcus hominis</name>
    <name type="common">ex Liu et al. 2022</name>
    <dbReference type="NCBI Taxonomy" id="2763039"/>
    <lineage>
        <taxon>Bacteria</taxon>
        <taxon>Bacillati</taxon>
        <taxon>Bacillota</taxon>
        <taxon>Clostridia</taxon>
        <taxon>Lachnospirales</taxon>
        <taxon>Lachnospiraceae</taxon>
        <taxon>Coprococcus</taxon>
    </lineage>
</organism>
<gene>
    <name evidence="9" type="ORF">H8S09_09885</name>
</gene>
<evidence type="ECO:0000256" key="5">
    <source>
        <dbReference type="ARBA" id="ARBA00022989"/>
    </source>
</evidence>
<evidence type="ECO:0000313" key="10">
    <source>
        <dbReference type="Proteomes" id="UP000615234"/>
    </source>
</evidence>
<dbReference type="GO" id="GO:0016787">
    <property type="term" value="F:hydrolase activity"/>
    <property type="evidence" value="ECO:0007669"/>
    <property type="project" value="UniProtKB-KW"/>
</dbReference>
<sequence length="175" mass="19220">MELTILDFIQEHMRNAFLDVGMPFVSTLGNAGIIWIALTVVLLISKKHRKTGILMALALVFDVILCNGILKNAVARTRPFDVNTGISLLVKKPTDYSFPSGHTAASFAAVTVLFFAKEKYRYPALVLAVLIAFSRLYLYVHYPTDILGGILVGILCGVIAYLITKKKLKFGSING</sequence>
<evidence type="ECO:0000256" key="4">
    <source>
        <dbReference type="ARBA" id="ARBA00022801"/>
    </source>
</evidence>
<comment type="caution">
    <text evidence="9">The sequence shown here is derived from an EMBL/GenBank/DDBJ whole genome shotgun (WGS) entry which is preliminary data.</text>
</comment>
<dbReference type="SUPFAM" id="SSF48317">
    <property type="entry name" value="Acid phosphatase/Vanadium-dependent haloperoxidase"/>
    <property type="match status" value="1"/>
</dbReference>
<dbReference type="EMBL" id="JACOOX010000005">
    <property type="protein sequence ID" value="MBC5663198.1"/>
    <property type="molecule type" value="Genomic_DNA"/>
</dbReference>